<dbReference type="Proteomes" id="UP001064489">
    <property type="component" value="Chromosome 6"/>
</dbReference>
<keyword evidence="2" id="KW-1185">Reference proteome</keyword>
<name>A0AAD5J8Q0_ACENE</name>
<reference evidence="1" key="2">
    <citation type="submission" date="2023-02" db="EMBL/GenBank/DDBJ databases">
        <authorList>
            <person name="Swenson N.G."/>
            <person name="Wegrzyn J.L."/>
            <person name="Mcevoy S.L."/>
        </authorList>
    </citation>
    <scope>NUCLEOTIDE SEQUENCE</scope>
    <source>
        <strain evidence="1">91603</strain>
        <tissue evidence="1">Leaf</tissue>
    </source>
</reference>
<reference evidence="1" key="1">
    <citation type="journal article" date="2022" name="Plant J.">
        <title>Strategies of tolerance reflected in two North American maple genomes.</title>
        <authorList>
            <person name="McEvoy S.L."/>
            <person name="Sezen U.U."/>
            <person name="Trouern-Trend A."/>
            <person name="McMahon S.M."/>
            <person name="Schaberg P.G."/>
            <person name="Yang J."/>
            <person name="Wegrzyn J.L."/>
            <person name="Swenson N.G."/>
        </authorList>
    </citation>
    <scope>NUCLEOTIDE SEQUENCE</scope>
    <source>
        <strain evidence="1">91603</strain>
    </source>
</reference>
<organism evidence="1 2">
    <name type="scientific">Acer negundo</name>
    <name type="common">Box elder</name>
    <dbReference type="NCBI Taxonomy" id="4023"/>
    <lineage>
        <taxon>Eukaryota</taxon>
        <taxon>Viridiplantae</taxon>
        <taxon>Streptophyta</taxon>
        <taxon>Embryophyta</taxon>
        <taxon>Tracheophyta</taxon>
        <taxon>Spermatophyta</taxon>
        <taxon>Magnoliopsida</taxon>
        <taxon>eudicotyledons</taxon>
        <taxon>Gunneridae</taxon>
        <taxon>Pentapetalae</taxon>
        <taxon>rosids</taxon>
        <taxon>malvids</taxon>
        <taxon>Sapindales</taxon>
        <taxon>Sapindaceae</taxon>
        <taxon>Hippocastanoideae</taxon>
        <taxon>Acereae</taxon>
        <taxon>Acer</taxon>
    </lineage>
</organism>
<accession>A0AAD5J8Q0</accession>
<gene>
    <name evidence="1" type="ORF">LWI28_007663</name>
</gene>
<evidence type="ECO:0000313" key="1">
    <source>
        <dbReference type="EMBL" id="KAI9191375.1"/>
    </source>
</evidence>
<evidence type="ECO:0000313" key="2">
    <source>
        <dbReference type="Proteomes" id="UP001064489"/>
    </source>
</evidence>
<sequence length="278" mass="31442">MVEIRHLYSLDSGDSGHVSDIYWLVETTVSTLPGTVGSDMTSSEYVPMVSVRWIGFPDGRVCDSEDSSKGKSWICQVVRWNDSEGATTHLHPNDYRDGYNSEEFLQNEMDHTGFTINHVRENKVDADKLAKIVVEFSILEMVGLRLPRSGKQVEELSKAERKHISDDKLISSERRHVDYLLNVGTLHGLGFIETLSKARWRKAERNLEKNRKLTVGAMERMADKGKVDAIKKKEKNIRVISTGPSLIIREETSRPEQPLKRAWTTDTACSVSISEVPP</sequence>
<dbReference type="AlphaFoldDB" id="A0AAD5J8Q0"/>
<protein>
    <submittedName>
        <fullName evidence="1">Uncharacterized protein</fullName>
    </submittedName>
</protein>
<dbReference type="EMBL" id="JAJSOW010000004">
    <property type="protein sequence ID" value="KAI9191375.1"/>
    <property type="molecule type" value="Genomic_DNA"/>
</dbReference>
<comment type="caution">
    <text evidence="1">The sequence shown here is derived from an EMBL/GenBank/DDBJ whole genome shotgun (WGS) entry which is preliminary data.</text>
</comment>
<proteinExistence type="predicted"/>